<name>A0A4C1ULA4_EUMVA</name>
<dbReference type="AlphaFoldDB" id="A0A4C1ULA4"/>
<organism evidence="1 2">
    <name type="scientific">Eumeta variegata</name>
    <name type="common">Bagworm moth</name>
    <name type="synonym">Eumeta japonica</name>
    <dbReference type="NCBI Taxonomy" id="151549"/>
    <lineage>
        <taxon>Eukaryota</taxon>
        <taxon>Metazoa</taxon>
        <taxon>Ecdysozoa</taxon>
        <taxon>Arthropoda</taxon>
        <taxon>Hexapoda</taxon>
        <taxon>Insecta</taxon>
        <taxon>Pterygota</taxon>
        <taxon>Neoptera</taxon>
        <taxon>Endopterygota</taxon>
        <taxon>Lepidoptera</taxon>
        <taxon>Glossata</taxon>
        <taxon>Ditrysia</taxon>
        <taxon>Tineoidea</taxon>
        <taxon>Psychidae</taxon>
        <taxon>Oiketicinae</taxon>
        <taxon>Eumeta</taxon>
    </lineage>
</organism>
<evidence type="ECO:0000313" key="2">
    <source>
        <dbReference type="Proteomes" id="UP000299102"/>
    </source>
</evidence>
<keyword evidence="2" id="KW-1185">Reference proteome</keyword>
<evidence type="ECO:0000313" key="1">
    <source>
        <dbReference type="EMBL" id="GBP26654.1"/>
    </source>
</evidence>
<dbReference type="Proteomes" id="UP000299102">
    <property type="component" value="Unassembled WGS sequence"/>
</dbReference>
<reference evidence="1 2" key="1">
    <citation type="journal article" date="2019" name="Commun. Biol.">
        <title>The bagworm genome reveals a unique fibroin gene that provides high tensile strength.</title>
        <authorList>
            <person name="Kono N."/>
            <person name="Nakamura H."/>
            <person name="Ohtoshi R."/>
            <person name="Tomita M."/>
            <person name="Numata K."/>
            <person name="Arakawa K."/>
        </authorList>
    </citation>
    <scope>NUCLEOTIDE SEQUENCE [LARGE SCALE GENOMIC DNA]</scope>
</reference>
<dbReference type="EMBL" id="BGZK01000183">
    <property type="protein sequence ID" value="GBP26654.1"/>
    <property type="molecule type" value="Genomic_DNA"/>
</dbReference>
<comment type="caution">
    <text evidence="1">The sequence shown here is derived from an EMBL/GenBank/DDBJ whole genome shotgun (WGS) entry which is preliminary data.</text>
</comment>
<accession>A0A4C1ULA4</accession>
<gene>
    <name evidence="1" type="ORF">EVAR_23424_1</name>
</gene>
<protein>
    <submittedName>
        <fullName evidence="1">Uncharacterized protein</fullName>
    </submittedName>
</protein>
<proteinExistence type="predicted"/>
<sequence>MQLHSFLQFLDLSIESKRLGSQNLSSVGSRTLETAMLILEVNSGSYGKGRRYPMPLNDYHQRSAVQTSEGPPMSMSRGLPWTDFYGTINCIRV</sequence>